<gene>
    <name evidence="1" type="ORF">Tco_0978195</name>
</gene>
<reference evidence="1" key="2">
    <citation type="submission" date="2022-01" db="EMBL/GenBank/DDBJ databases">
        <authorList>
            <person name="Yamashiro T."/>
            <person name="Shiraishi A."/>
            <person name="Satake H."/>
            <person name="Nakayama K."/>
        </authorList>
    </citation>
    <scope>NUCLEOTIDE SEQUENCE</scope>
</reference>
<comment type="caution">
    <text evidence="1">The sequence shown here is derived from an EMBL/GenBank/DDBJ whole genome shotgun (WGS) entry which is preliminary data.</text>
</comment>
<reference evidence="1" key="1">
    <citation type="journal article" date="2022" name="Int. J. Mol. Sci.">
        <title>Draft Genome of Tanacetum Coccineum: Genomic Comparison of Closely Related Tanacetum-Family Plants.</title>
        <authorList>
            <person name="Yamashiro T."/>
            <person name="Shiraishi A."/>
            <person name="Nakayama K."/>
            <person name="Satake H."/>
        </authorList>
    </citation>
    <scope>NUCLEOTIDE SEQUENCE</scope>
</reference>
<name>A0ABQ5EM91_9ASTR</name>
<protein>
    <submittedName>
        <fullName evidence="1">Uncharacterized protein</fullName>
    </submittedName>
</protein>
<sequence length="138" mass="15538">MRMKQYLTHTDYALWEVIVNGDAPIIASVSTEGPIPPKTAEQKLARKHELKAKSTLLLAIPDEHILKFHGIKDEKNPIGSYTRQVYKADLKSKSAQVSNSQKVAFVSQKTLAVLMNQLILLMKYSTPNSQDKLFLIQC</sequence>
<accession>A0ABQ5EM91</accession>
<proteinExistence type="predicted"/>
<evidence type="ECO:0000313" key="1">
    <source>
        <dbReference type="EMBL" id="GJT52038.1"/>
    </source>
</evidence>
<evidence type="ECO:0000313" key="2">
    <source>
        <dbReference type="Proteomes" id="UP001151760"/>
    </source>
</evidence>
<keyword evidence="2" id="KW-1185">Reference proteome</keyword>
<organism evidence="1 2">
    <name type="scientific">Tanacetum coccineum</name>
    <dbReference type="NCBI Taxonomy" id="301880"/>
    <lineage>
        <taxon>Eukaryota</taxon>
        <taxon>Viridiplantae</taxon>
        <taxon>Streptophyta</taxon>
        <taxon>Embryophyta</taxon>
        <taxon>Tracheophyta</taxon>
        <taxon>Spermatophyta</taxon>
        <taxon>Magnoliopsida</taxon>
        <taxon>eudicotyledons</taxon>
        <taxon>Gunneridae</taxon>
        <taxon>Pentapetalae</taxon>
        <taxon>asterids</taxon>
        <taxon>campanulids</taxon>
        <taxon>Asterales</taxon>
        <taxon>Asteraceae</taxon>
        <taxon>Asteroideae</taxon>
        <taxon>Anthemideae</taxon>
        <taxon>Anthemidinae</taxon>
        <taxon>Tanacetum</taxon>
    </lineage>
</organism>
<dbReference type="Proteomes" id="UP001151760">
    <property type="component" value="Unassembled WGS sequence"/>
</dbReference>
<dbReference type="EMBL" id="BQNB010016458">
    <property type="protein sequence ID" value="GJT52038.1"/>
    <property type="molecule type" value="Genomic_DNA"/>
</dbReference>